<protein>
    <submittedName>
        <fullName evidence="1">Uncharacterized protein</fullName>
    </submittedName>
</protein>
<accession>A0A6B8RIJ7</accession>
<dbReference type="AlphaFoldDB" id="A0A6B8RIJ7"/>
<dbReference type="OrthoDB" id="2910298at2"/>
<sequence>MENMITEEEMWMIYDYITLSVVSDVIDHEVKKVDEVNFKFPTIIKGMYRQRQDLIFKDIFNLKVLLTGRGIKIYKKKKIADGVEYKFSCRAQEHTLYYLSETLKIQASMKMCELLDVDQSKCEVAIWQKN</sequence>
<gene>
    <name evidence="1" type="ORF">EHS13_13890</name>
</gene>
<dbReference type="RefSeq" id="WP_155700923.1">
    <property type="nucleotide sequence ID" value="NZ_CP034235.1"/>
</dbReference>
<organism evidence="1 2">
    <name type="scientific">Paenibacillus psychroresistens</name>
    <dbReference type="NCBI Taxonomy" id="1778678"/>
    <lineage>
        <taxon>Bacteria</taxon>
        <taxon>Bacillati</taxon>
        <taxon>Bacillota</taxon>
        <taxon>Bacilli</taxon>
        <taxon>Bacillales</taxon>
        <taxon>Paenibacillaceae</taxon>
        <taxon>Paenibacillus</taxon>
    </lineage>
</organism>
<dbReference type="Pfam" id="PF26325">
    <property type="entry name" value="YhjD"/>
    <property type="match status" value="1"/>
</dbReference>
<dbReference type="Proteomes" id="UP000426246">
    <property type="component" value="Chromosome"/>
</dbReference>
<dbReference type="EMBL" id="CP034235">
    <property type="protein sequence ID" value="QGQ95889.1"/>
    <property type="molecule type" value="Genomic_DNA"/>
</dbReference>
<evidence type="ECO:0000313" key="2">
    <source>
        <dbReference type="Proteomes" id="UP000426246"/>
    </source>
</evidence>
<proteinExistence type="predicted"/>
<dbReference type="KEGG" id="ppsc:EHS13_13890"/>
<evidence type="ECO:0000313" key="1">
    <source>
        <dbReference type="EMBL" id="QGQ95889.1"/>
    </source>
</evidence>
<keyword evidence="2" id="KW-1185">Reference proteome</keyword>
<name>A0A6B8RIJ7_9BACL</name>
<dbReference type="InterPro" id="IPR058600">
    <property type="entry name" value="YhjD-like"/>
</dbReference>
<reference evidence="2" key="1">
    <citation type="submission" date="2018-11" db="EMBL/GenBank/DDBJ databases">
        <title>Complete genome sequence of Paenibacillus sp. ML311-T8.</title>
        <authorList>
            <person name="Nam Y.-D."/>
            <person name="Kang J."/>
            <person name="Chung W.-H."/>
            <person name="Park Y.S."/>
        </authorList>
    </citation>
    <scope>NUCLEOTIDE SEQUENCE [LARGE SCALE GENOMIC DNA]</scope>
    <source>
        <strain evidence="2">ML311-T8</strain>
    </source>
</reference>